<evidence type="ECO:0000256" key="2">
    <source>
        <dbReference type="ARBA" id="ARBA00022737"/>
    </source>
</evidence>
<keyword evidence="2" id="KW-0677">Repeat</keyword>
<feature type="compositionally biased region" description="Low complexity" evidence="6">
    <location>
        <begin position="69"/>
        <end position="93"/>
    </location>
</feature>
<keyword evidence="1" id="KW-0479">Metal-binding</keyword>
<name>A0A4S8MLP5_DENBC</name>
<feature type="domain" description="C2H2-type" evidence="7">
    <location>
        <begin position="149"/>
        <end position="176"/>
    </location>
</feature>
<dbReference type="SUPFAM" id="SSF57667">
    <property type="entry name" value="beta-beta-alpha zinc fingers"/>
    <property type="match status" value="1"/>
</dbReference>
<dbReference type="AlphaFoldDB" id="A0A4S8MLP5"/>
<dbReference type="FunFam" id="3.30.160.60:FF:000303">
    <property type="entry name" value="Zinc finger protein 41"/>
    <property type="match status" value="1"/>
</dbReference>
<keyword evidence="3 5" id="KW-0863">Zinc-finger</keyword>
<organism evidence="8 9">
    <name type="scientific">Dendrothele bispora (strain CBS 962.96)</name>
    <dbReference type="NCBI Taxonomy" id="1314807"/>
    <lineage>
        <taxon>Eukaryota</taxon>
        <taxon>Fungi</taxon>
        <taxon>Dikarya</taxon>
        <taxon>Basidiomycota</taxon>
        <taxon>Agaricomycotina</taxon>
        <taxon>Agaricomycetes</taxon>
        <taxon>Agaricomycetidae</taxon>
        <taxon>Agaricales</taxon>
        <taxon>Agaricales incertae sedis</taxon>
        <taxon>Dendrothele</taxon>
    </lineage>
</organism>
<evidence type="ECO:0000259" key="7">
    <source>
        <dbReference type="PROSITE" id="PS50157"/>
    </source>
</evidence>
<feature type="compositionally biased region" description="Low complexity" evidence="6">
    <location>
        <begin position="101"/>
        <end position="121"/>
    </location>
</feature>
<dbReference type="GO" id="GO:1990837">
    <property type="term" value="F:sequence-specific double-stranded DNA binding"/>
    <property type="evidence" value="ECO:0007669"/>
    <property type="project" value="UniProtKB-ARBA"/>
</dbReference>
<evidence type="ECO:0000256" key="3">
    <source>
        <dbReference type="ARBA" id="ARBA00022771"/>
    </source>
</evidence>
<feature type="compositionally biased region" description="Polar residues" evidence="6">
    <location>
        <begin position="24"/>
        <end position="40"/>
    </location>
</feature>
<dbReference type="SMART" id="SM00355">
    <property type="entry name" value="ZnF_C2H2"/>
    <property type="match status" value="1"/>
</dbReference>
<dbReference type="PROSITE" id="PS50157">
    <property type="entry name" value="ZINC_FINGER_C2H2_2"/>
    <property type="match status" value="1"/>
</dbReference>
<evidence type="ECO:0000256" key="6">
    <source>
        <dbReference type="SAM" id="MobiDB-lite"/>
    </source>
</evidence>
<reference evidence="8 9" key="1">
    <citation type="journal article" date="2019" name="Nat. Ecol. Evol.">
        <title>Megaphylogeny resolves global patterns of mushroom evolution.</title>
        <authorList>
            <person name="Varga T."/>
            <person name="Krizsan K."/>
            <person name="Foldi C."/>
            <person name="Dima B."/>
            <person name="Sanchez-Garcia M."/>
            <person name="Sanchez-Ramirez S."/>
            <person name="Szollosi G.J."/>
            <person name="Szarkandi J.G."/>
            <person name="Papp V."/>
            <person name="Albert L."/>
            <person name="Andreopoulos W."/>
            <person name="Angelini C."/>
            <person name="Antonin V."/>
            <person name="Barry K.W."/>
            <person name="Bougher N.L."/>
            <person name="Buchanan P."/>
            <person name="Buyck B."/>
            <person name="Bense V."/>
            <person name="Catcheside P."/>
            <person name="Chovatia M."/>
            <person name="Cooper J."/>
            <person name="Damon W."/>
            <person name="Desjardin D."/>
            <person name="Finy P."/>
            <person name="Geml J."/>
            <person name="Haridas S."/>
            <person name="Hughes K."/>
            <person name="Justo A."/>
            <person name="Karasinski D."/>
            <person name="Kautmanova I."/>
            <person name="Kiss B."/>
            <person name="Kocsube S."/>
            <person name="Kotiranta H."/>
            <person name="LaButti K.M."/>
            <person name="Lechner B.E."/>
            <person name="Liimatainen K."/>
            <person name="Lipzen A."/>
            <person name="Lukacs Z."/>
            <person name="Mihaltcheva S."/>
            <person name="Morgado L.N."/>
            <person name="Niskanen T."/>
            <person name="Noordeloos M.E."/>
            <person name="Ohm R.A."/>
            <person name="Ortiz-Santana B."/>
            <person name="Ovrebo C."/>
            <person name="Racz N."/>
            <person name="Riley R."/>
            <person name="Savchenko A."/>
            <person name="Shiryaev A."/>
            <person name="Soop K."/>
            <person name="Spirin V."/>
            <person name="Szebenyi C."/>
            <person name="Tomsovsky M."/>
            <person name="Tulloss R.E."/>
            <person name="Uehling J."/>
            <person name="Grigoriev I.V."/>
            <person name="Vagvolgyi C."/>
            <person name="Papp T."/>
            <person name="Martin F.M."/>
            <person name="Miettinen O."/>
            <person name="Hibbett D.S."/>
            <person name="Nagy L.G."/>
        </authorList>
    </citation>
    <scope>NUCLEOTIDE SEQUENCE [LARGE SCALE GENOMIC DNA]</scope>
    <source>
        <strain evidence="8 9">CBS 962.96</strain>
    </source>
</reference>
<keyword evidence="9" id="KW-1185">Reference proteome</keyword>
<dbReference type="EMBL" id="ML179063">
    <property type="protein sequence ID" value="THV03777.1"/>
    <property type="molecule type" value="Genomic_DNA"/>
</dbReference>
<accession>A0A4S8MLP5</accession>
<gene>
    <name evidence="8" type="ORF">K435DRAFT_851564</name>
</gene>
<keyword evidence="4" id="KW-0862">Zinc</keyword>
<dbReference type="InterPro" id="IPR036236">
    <property type="entry name" value="Znf_C2H2_sf"/>
</dbReference>
<dbReference type="OrthoDB" id="3063268at2759"/>
<dbReference type="GO" id="GO:0008270">
    <property type="term" value="F:zinc ion binding"/>
    <property type="evidence" value="ECO:0007669"/>
    <property type="project" value="UniProtKB-KW"/>
</dbReference>
<dbReference type="PROSITE" id="PS00028">
    <property type="entry name" value="ZINC_FINGER_C2H2_1"/>
    <property type="match status" value="1"/>
</dbReference>
<protein>
    <recommendedName>
        <fullName evidence="7">C2H2-type domain-containing protein</fullName>
    </recommendedName>
</protein>
<sequence length="233" mass="25450">MSAIVSLPSIHEMFPEHLMNLSPETRLTNSKSPSTKSFSVPKTPADDPASSFYVLRSDPRSTSLQHVASGSTLPSVSSLPPKSDSQSKSSVPSIYVNVNPSAFSDASQNSSSPSCSATTATRYPPQVSPDLMLPIGTEEFSDDEDDKKHICSLCNKRFNRPSSLRIHMNTHTGATRECSPASLSPSPFLILLFTIIAVDHKYVIISNENYYILTPDLRLNLRSCPSCKKTKNL</sequence>
<feature type="region of interest" description="Disordered" evidence="6">
    <location>
        <begin position="24"/>
        <end position="128"/>
    </location>
</feature>
<dbReference type="Pfam" id="PF00096">
    <property type="entry name" value="zf-C2H2"/>
    <property type="match status" value="1"/>
</dbReference>
<proteinExistence type="predicted"/>
<dbReference type="InterPro" id="IPR013087">
    <property type="entry name" value="Znf_C2H2_type"/>
</dbReference>
<evidence type="ECO:0000256" key="5">
    <source>
        <dbReference type="PROSITE-ProRule" id="PRU00042"/>
    </source>
</evidence>
<evidence type="ECO:0000313" key="9">
    <source>
        <dbReference type="Proteomes" id="UP000297245"/>
    </source>
</evidence>
<evidence type="ECO:0000256" key="1">
    <source>
        <dbReference type="ARBA" id="ARBA00022723"/>
    </source>
</evidence>
<dbReference type="Proteomes" id="UP000297245">
    <property type="component" value="Unassembled WGS sequence"/>
</dbReference>
<evidence type="ECO:0000313" key="8">
    <source>
        <dbReference type="EMBL" id="THV03777.1"/>
    </source>
</evidence>
<evidence type="ECO:0000256" key="4">
    <source>
        <dbReference type="ARBA" id="ARBA00022833"/>
    </source>
</evidence>
<dbReference type="Gene3D" id="3.30.160.60">
    <property type="entry name" value="Classic Zinc Finger"/>
    <property type="match status" value="1"/>
</dbReference>